<keyword evidence="1" id="KW-0732">Signal</keyword>
<name>A0A1G6USE6_NIADE</name>
<evidence type="ECO:0008006" key="4">
    <source>
        <dbReference type="Google" id="ProtNLM"/>
    </source>
</evidence>
<proteinExistence type="predicted"/>
<dbReference type="EMBL" id="FMZO01000009">
    <property type="protein sequence ID" value="SDD44229.1"/>
    <property type="molecule type" value="Genomic_DNA"/>
</dbReference>
<dbReference type="PROSITE" id="PS51257">
    <property type="entry name" value="PROKAR_LIPOPROTEIN"/>
    <property type="match status" value="1"/>
</dbReference>
<keyword evidence="3" id="KW-1185">Reference proteome</keyword>
<feature type="signal peptide" evidence="1">
    <location>
        <begin position="1"/>
        <end position="21"/>
    </location>
</feature>
<sequence length="171" mass="19986">MNRLLLILPFLFLTACAPAQYYNGQVRIDSPDGSFIFQVTDAAPRLHSSHFYTWFKSGHIYTTEGSYYGRLLHGYFKVVDHERRLVEEGWYKRGAKKGRWRTWHPNGMLQSLTRKRFWDGALYIKTYDADGRLLKKGFEKNHLFSGQQLTMVNDSAVVITYKKGVRQPSKK</sequence>
<organism evidence="2 3">
    <name type="scientific">Niabella drilacis (strain DSM 25811 / CCM 8410 / CCUG 62505 / LMG 26954 / E90)</name>
    <dbReference type="NCBI Taxonomy" id="1285928"/>
    <lineage>
        <taxon>Bacteria</taxon>
        <taxon>Pseudomonadati</taxon>
        <taxon>Bacteroidota</taxon>
        <taxon>Chitinophagia</taxon>
        <taxon>Chitinophagales</taxon>
        <taxon>Chitinophagaceae</taxon>
        <taxon>Niabella</taxon>
    </lineage>
</organism>
<reference evidence="3" key="1">
    <citation type="submission" date="2016-10" db="EMBL/GenBank/DDBJ databases">
        <authorList>
            <person name="Varghese N."/>
            <person name="Submissions S."/>
        </authorList>
    </citation>
    <scope>NUCLEOTIDE SEQUENCE [LARGE SCALE GENOMIC DNA]</scope>
    <source>
        <strain evidence="3">DSM 25811 / CCM 8410 / LMG 26954 / E90</strain>
    </source>
</reference>
<evidence type="ECO:0000313" key="3">
    <source>
        <dbReference type="Proteomes" id="UP000198757"/>
    </source>
</evidence>
<dbReference type="Gene3D" id="3.90.930.1">
    <property type="match status" value="1"/>
</dbReference>
<gene>
    <name evidence="2" type="ORF">SAMN04487894_10975</name>
</gene>
<protein>
    <recommendedName>
        <fullName evidence="4">MORN repeat variant</fullName>
    </recommendedName>
</protein>
<evidence type="ECO:0000313" key="2">
    <source>
        <dbReference type="EMBL" id="SDD44229.1"/>
    </source>
</evidence>
<dbReference type="STRING" id="1285928.SAMN04487894_10975"/>
<dbReference type="SUPFAM" id="SSF82185">
    <property type="entry name" value="Histone H3 K4-specific methyltransferase SET7/9 N-terminal domain"/>
    <property type="match status" value="1"/>
</dbReference>
<dbReference type="OrthoDB" id="656137at2"/>
<dbReference type="RefSeq" id="WP_090391216.1">
    <property type="nucleotide sequence ID" value="NZ_FMZO01000009.1"/>
</dbReference>
<evidence type="ECO:0000256" key="1">
    <source>
        <dbReference type="SAM" id="SignalP"/>
    </source>
</evidence>
<dbReference type="Proteomes" id="UP000198757">
    <property type="component" value="Unassembled WGS sequence"/>
</dbReference>
<accession>A0A1G6USE6</accession>
<feature type="chain" id="PRO_5011585680" description="MORN repeat variant" evidence="1">
    <location>
        <begin position="22"/>
        <end position="171"/>
    </location>
</feature>
<dbReference type="AlphaFoldDB" id="A0A1G6USE6"/>